<keyword evidence="2" id="KW-1185">Reference proteome</keyword>
<dbReference type="HOGENOM" id="CLU_058336_1_1_1"/>
<proteinExistence type="predicted"/>
<dbReference type="GO" id="GO:0009691">
    <property type="term" value="P:cytokinin biosynthetic process"/>
    <property type="evidence" value="ECO:0007669"/>
    <property type="project" value="InterPro"/>
</dbReference>
<dbReference type="AlphaFoldDB" id="A0A0C3KFF5"/>
<reference evidence="2" key="2">
    <citation type="submission" date="2015-01" db="EMBL/GenBank/DDBJ databases">
        <title>Evolutionary Origins and Diversification of the Mycorrhizal Mutualists.</title>
        <authorList>
            <consortium name="DOE Joint Genome Institute"/>
            <consortium name="Mycorrhizal Genomics Consortium"/>
            <person name="Kohler A."/>
            <person name="Kuo A."/>
            <person name="Nagy L.G."/>
            <person name="Floudas D."/>
            <person name="Copeland A."/>
            <person name="Barry K.W."/>
            <person name="Cichocki N."/>
            <person name="Veneault-Fourrey C."/>
            <person name="LaButti K."/>
            <person name="Lindquist E.A."/>
            <person name="Lipzen A."/>
            <person name="Lundell T."/>
            <person name="Morin E."/>
            <person name="Murat C."/>
            <person name="Riley R."/>
            <person name="Ohm R."/>
            <person name="Sun H."/>
            <person name="Tunlid A."/>
            <person name="Henrissat B."/>
            <person name="Grigoriev I.V."/>
            <person name="Hibbett D.S."/>
            <person name="Martin F."/>
        </authorList>
    </citation>
    <scope>NUCLEOTIDE SEQUENCE [LARGE SCALE GENOMIC DNA]</scope>
    <source>
        <strain evidence="2">MUT 4182</strain>
    </source>
</reference>
<evidence type="ECO:0000313" key="1">
    <source>
        <dbReference type="EMBL" id="KIO20213.1"/>
    </source>
</evidence>
<dbReference type="SUPFAM" id="SSF102405">
    <property type="entry name" value="MCP/YpsA-like"/>
    <property type="match status" value="1"/>
</dbReference>
<dbReference type="Proteomes" id="UP000054248">
    <property type="component" value="Unassembled WGS sequence"/>
</dbReference>
<organism evidence="1 2">
    <name type="scientific">Tulasnella calospora MUT 4182</name>
    <dbReference type="NCBI Taxonomy" id="1051891"/>
    <lineage>
        <taxon>Eukaryota</taxon>
        <taxon>Fungi</taxon>
        <taxon>Dikarya</taxon>
        <taxon>Basidiomycota</taxon>
        <taxon>Agaricomycotina</taxon>
        <taxon>Agaricomycetes</taxon>
        <taxon>Cantharellales</taxon>
        <taxon>Tulasnellaceae</taxon>
        <taxon>Tulasnella</taxon>
    </lineage>
</organism>
<dbReference type="GO" id="GO:0005829">
    <property type="term" value="C:cytosol"/>
    <property type="evidence" value="ECO:0007669"/>
    <property type="project" value="TreeGrafter"/>
</dbReference>
<dbReference type="GO" id="GO:0016799">
    <property type="term" value="F:hydrolase activity, hydrolyzing N-glycosyl compounds"/>
    <property type="evidence" value="ECO:0007669"/>
    <property type="project" value="TreeGrafter"/>
</dbReference>
<dbReference type="InterPro" id="IPR031100">
    <property type="entry name" value="LOG_fam"/>
</dbReference>
<dbReference type="STRING" id="1051891.A0A0C3KFF5"/>
<dbReference type="Pfam" id="PF03641">
    <property type="entry name" value="Lysine_decarbox"/>
    <property type="match status" value="1"/>
</dbReference>
<evidence type="ECO:0008006" key="3">
    <source>
        <dbReference type="Google" id="ProtNLM"/>
    </source>
</evidence>
<dbReference type="InterPro" id="IPR005269">
    <property type="entry name" value="LOG"/>
</dbReference>
<dbReference type="NCBIfam" id="TIGR00730">
    <property type="entry name" value="Rossman fold protein, TIGR00730 family"/>
    <property type="match status" value="1"/>
</dbReference>
<dbReference type="EMBL" id="KN823182">
    <property type="protein sequence ID" value="KIO20213.1"/>
    <property type="molecule type" value="Genomic_DNA"/>
</dbReference>
<sequence length="254" mass="26835">MDSIAPQDASAPEPDPLAVCVYCASSPGIDPGYRAAAECEFLPLGKALAASGRPLVYGGGDRGLMGIVSNTVIQNGGYVTGVLPRAMVTAGGEGRGPVERAKAAGLPPSQKQQVPAVNEGNHKSIVVESMHERKTIMARIAGGGFIGLPGGFGTFEEVLEAVTWSQLGIHQKPVVLLNINGFWEPLRALIDGAIKEAFIQEKNRTLVTFVQAPSEASSSDFDWGKAAVEALESWKTPSDTGLFVWDQKTKWSST</sequence>
<name>A0A0C3KFF5_9AGAM</name>
<dbReference type="PANTHER" id="PTHR31223:SF70">
    <property type="entry name" value="LOG FAMILY PROTEIN YJL055W"/>
    <property type="match status" value="1"/>
</dbReference>
<evidence type="ECO:0000313" key="2">
    <source>
        <dbReference type="Proteomes" id="UP000054248"/>
    </source>
</evidence>
<protein>
    <recommendedName>
        <fullName evidence="3">Cytokinin riboside 5'-monophosphate phosphoribohydrolase</fullName>
    </recommendedName>
</protein>
<reference evidence="1 2" key="1">
    <citation type="submission" date="2014-04" db="EMBL/GenBank/DDBJ databases">
        <authorList>
            <consortium name="DOE Joint Genome Institute"/>
            <person name="Kuo A."/>
            <person name="Girlanda M."/>
            <person name="Perotto S."/>
            <person name="Kohler A."/>
            <person name="Nagy L.G."/>
            <person name="Floudas D."/>
            <person name="Copeland A."/>
            <person name="Barry K.W."/>
            <person name="Cichocki N."/>
            <person name="Veneault-Fourrey C."/>
            <person name="LaButti K."/>
            <person name="Lindquist E.A."/>
            <person name="Lipzen A."/>
            <person name="Lundell T."/>
            <person name="Morin E."/>
            <person name="Murat C."/>
            <person name="Sun H."/>
            <person name="Tunlid A."/>
            <person name="Henrissat B."/>
            <person name="Grigoriev I.V."/>
            <person name="Hibbett D.S."/>
            <person name="Martin F."/>
            <person name="Nordberg H.P."/>
            <person name="Cantor M.N."/>
            <person name="Hua S.X."/>
        </authorList>
    </citation>
    <scope>NUCLEOTIDE SEQUENCE [LARGE SCALE GENOMIC DNA]</scope>
    <source>
        <strain evidence="1 2">MUT 4182</strain>
    </source>
</reference>
<dbReference type="OrthoDB" id="414463at2759"/>
<dbReference type="PANTHER" id="PTHR31223">
    <property type="entry name" value="LOG FAMILY PROTEIN YJL055W"/>
    <property type="match status" value="1"/>
</dbReference>
<gene>
    <name evidence="1" type="ORF">M407DRAFT_81819</name>
</gene>
<accession>A0A0C3KFF5</accession>
<dbReference type="Gene3D" id="3.40.50.450">
    <property type="match status" value="1"/>
</dbReference>